<evidence type="ECO:0000256" key="7">
    <source>
        <dbReference type="ARBA" id="ARBA00022833"/>
    </source>
</evidence>
<evidence type="ECO:0000256" key="9">
    <source>
        <dbReference type="ARBA" id="ARBA00048968"/>
    </source>
</evidence>
<dbReference type="PANTHER" id="PTHR30616:SF2">
    <property type="entry name" value="PURINE NUCLEOSIDE PHOSPHORYLASE LACC1"/>
    <property type="match status" value="1"/>
</dbReference>
<organism evidence="12 13">
    <name type="scientific">Lactonifactor longoviformis DSM 17459</name>
    <dbReference type="NCBI Taxonomy" id="1122155"/>
    <lineage>
        <taxon>Bacteria</taxon>
        <taxon>Bacillati</taxon>
        <taxon>Bacillota</taxon>
        <taxon>Clostridia</taxon>
        <taxon>Eubacteriales</taxon>
        <taxon>Clostridiaceae</taxon>
        <taxon>Lactonifactor</taxon>
    </lineage>
</organism>
<reference evidence="12 13" key="1">
    <citation type="submission" date="2016-11" db="EMBL/GenBank/DDBJ databases">
        <authorList>
            <person name="Jaros S."/>
            <person name="Januszkiewicz K."/>
            <person name="Wedrychowicz H."/>
        </authorList>
    </citation>
    <scope>NUCLEOTIDE SEQUENCE [LARGE SCALE GENOMIC DNA]</scope>
    <source>
        <strain evidence="12 13">DSM 17459</strain>
    </source>
</reference>
<dbReference type="GO" id="GO:0017061">
    <property type="term" value="F:S-methyl-5-thioadenosine phosphorylase activity"/>
    <property type="evidence" value="ECO:0007669"/>
    <property type="project" value="UniProtKB-EC"/>
</dbReference>
<proteinExistence type="inferred from homology"/>
<dbReference type="InterPro" id="IPR003730">
    <property type="entry name" value="Cu_polyphenol_OxRdtase"/>
</dbReference>
<dbReference type="SUPFAM" id="SSF64438">
    <property type="entry name" value="CNF1/YfiH-like putative cysteine hydrolases"/>
    <property type="match status" value="1"/>
</dbReference>
<comment type="catalytic activity">
    <reaction evidence="1">
        <text>inosine + phosphate = alpha-D-ribose 1-phosphate + hypoxanthine</text>
        <dbReference type="Rhea" id="RHEA:27646"/>
        <dbReference type="ChEBI" id="CHEBI:17368"/>
        <dbReference type="ChEBI" id="CHEBI:17596"/>
        <dbReference type="ChEBI" id="CHEBI:43474"/>
        <dbReference type="ChEBI" id="CHEBI:57720"/>
        <dbReference type="EC" id="2.4.2.1"/>
    </reaction>
    <physiologicalReaction direction="left-to-right" evidence="1">
        <dbReference type="Rhea" id="RHEA:27647"/>
    </physiologicalReaction>
</comment>
<dbReference type="NCBIfam" id="TIGR00726">
    <property type="entry name" value="peptidoglycan editing factor PgeF"/>
    <property type="match status" value="1"/>
</dbReference>
<comment type="catalytic activity">
    <reaction evidence="8">
        <text>adenosine + H2O + H(+) = inosine + NH4(+)</text>
        <dbReference type="Rhea" id="RHEA:24408"/>
        <dbReference type="ChEBI" id="CHEBI:15377"/>
        <dbReference type="ChEBI" id="CHEBI:15378"/>
        <dbReference type="ChEBI" id="CHEBI:16335"/>
        <dbReference type="ChEBI" id="CHEBI:17596"/>
        <dbReference type="ChEBI" id="CHEBI:28938"/>
        <dbReference type="EC" id="3.5.4.4"/>
    </reaction>
    <physiologicalReaction direction="left-to-right" evidence="8">
        <dbReference type="Rhea" id="RHEA:24409"/>
    </physiologicalReaction>
</comment>
<evidence type="ECO:0000256" key="6">
    <source>
        <dbReference type="ARBA" id="ARBA00022801"/>
    </source>
</evidence>
<dbReference type="InterPro" id="IPR038371">
    <property type="entry name" value="Cu_polyphenol_OxRdtase_sf"/>
</dbReference>
<keyword evidence="6" id="KW-0378">Hydrolase</keyword>
<dbReference type="EMBL" id="FQVI01000016">
    <property type="protein sequence ID" value="SHF20706.1"/>
    <property type="molecule type" value="Genomic_DNA"/>
</dbReference>
<dbReference type="RefSeq" id="WP_072852974.1">
    <property type="nucleotide sequence ID" value="NZ_FQVI01000016.1"/>
</dbReference>
<evidence type="ECO:0000256" key="5">
    <source>
        <dbReference type="ARBA" id="ARBA00022723"/>
    </source>
</evidence>
<evidence type="ECO:0000313" key="12">
    <source>
        <dbReference type="EMBL" id="SHF20706.1"/>
    </source>
</evidence>
<dbReference type="Pfam" id="PF02578">
    <property type="entry name" value="Cu-oxidase_4"/>
    <property type="match status" value="1"/>
</dbReference>
<name>A0A1M4ZT19_9CLOT</name>
<evidence type="ECO:0000313" key="13">
    <source>
        <dbReference type="Proteomes" id="UP000184245"/>
    </source>
</evidence>
<comment type="catalytic activity">
    <reaction evidence="9">
        <text>adenosine + phosphate = alpha-D-ribose 1-phosphate + adenine</text>
        <dbReference type="Rhea" id="RHEA:27642"/>
        <dbReference type="ChEBI" id="CHEBI:16335"/>
        <dbReference type="ChEBI" id="CHEBI:16708"/>
        <dbReference type="ChEBI" id="CHEBI:43474"/>
        <dbReference type="ChEBI" id="CHEBI:57720"/>
        <dbReference type="EC" id="2.4.2.1"/>
    </reaction>
    <physiologicalReaction direction="left-to-right" evidence="9">
        <dbReference type="Rhea" id="RHEA:27643"/>
    </physiologicalReaction>
</comment>
<evidence type="ECO:0000256" key="8">
    <source>
        <dbReference type="ARBA" id="ARBA00047989"/>
    </source>
</evidence>
<dbReference type="PANTHER" id="PTHR30616">
    <property type="entry name" value="UNCHARACTERIZED PROTEIN YFIH"/>
    <property type="match status" value="1"/>
</dbReference>
<dbReference type="Proteomes" id="UP000184245">
    <property type="component" value="Unassembled WGS sequence"/>
</dbReference>
<evidence type="ECO:0000256" key="1">
    <source>
        <dbReference type="ARBA" id="ARBA00000553"/>
    </source>
</evidence>
<dbReference type="GO" id="GO:0005507">
    <property type="term" value="F:copper ion binding"/>
    <property type="evidence" value="ECO:0007669"/>
    <property type="project" value="TreeGrafter"/>
</dbReference>
<dbReference type="Gene3D" id="3.60.140.10">
    <property type="entry name" value="CNF1/YfiH-like putative cysteine hydrolases"/>
    <property type="match status" value="1"/>
</dbReference>
<evidence type="ECO:0000256" key="3">
    <source>
        <dbReference type="ARBA" id="ARBA00007353"/>
    </source>
</evidence>
<dbReference type="InterPro" id="IPR011324">
    <property type="entry name" value="Cytotoxic_necrot_fac-like_cat"/>
</dbReference>
<dbReference type="AlphaFoldDB" id="A0A1M4ZT19"/>
<gene>
    <name evidence="12" type="ORF">SAMN02745158_02884</name>
</gene>
<dbReference type="CDD" id="cd16833">
    <property type="entry name" value="YfiH"/>
    <property type="match status" value="1"/>
</dbReference>
<dbReference type="GO" id="GO:0016787">
    <property type="term" value="F:hydrolase activity"/>
    <property type="evidence" value="ECO:0007669"/>
    <property type="project" value="UniProtKB-KW"/>
</dbReference>
<sequence length="288" mass="32285">MVDWIWKDSRMPRMQVHENKGVIYLGFQALEETGLVTHGFTTRWGGVSRGIYSSMNLSFTRGDDPEAVRENYHRIADAMGFSYDSIVCTDQTHTTNIRVAAAEDRGKGITKEKDYRDIDGLITNVPGLVLATFYADCVPLYFLDPRRKAIGLSHSGWRGTVNKMGKATAEAMTREYGTDPKDIIAAVGPSICQDCYEVSQDVADAFKSAFSRETHSDIIQDKKNGKYQLNLWKANELVLREAGIPEENISLPNLCTCCNPRQLFSHRASKGKRGNLAAFLQLRDNSQF</sequence>
<evidence type="ECO:0000256" key="4">
    <source>
        <dbReference type="ARBA" id="ARBA00022679"/>
    </source>
</evidence>
<accession>A0A1M4ZT19</accession>
<comment type="similarity">
    <text evidence="3 11">Belongs to the purine nucleoside phosphorylase YfiH/LACC1 family.</text>
</comment>
<keyword evidence="5" id="KW-0479">Metal-binding</keyword>
<dbReference type="STRING" id="1122155.SAMN02745158_02884"/>
<keyword evidence="7" id="KW-0862">Zinc</keyword>
<evidence type="ECO:0000256" key="2">
    <source>
        <dbReference type="ARBA" id="ARBA00003215"/>
    </source>
</evidence>
<keyword evidence="4" id="KW-0808">Transferase</keyword>
<evidence type="ECO:0000256" key="10">
    <source>
        <dbReference type="ARBA" id="ARBA00049893"/>
    </source>
</evidence>
<comment type="catalytic activity">
    <reaction evidence="10">
        <text>S-methyl-5'-thioadenosine + phosphate = 5-(methylsulfanyl)-alpha-D-ribose 1-phosphate + adenine</text>
        <dbReference type="Rhea" id="RHEA:11852"/>
        <dbReference type="ChEBI" id="CHEBI:16708"/>
        <dbReference type="ChEBI" id="CHEBI:17509"/>
        <dbReference type="ChEBI" id="CHEBI:43474"/>
        <dbReference type="ChEBI" id="CHEBI:58533"/>
        <dbReference type="EC" id="2.4.2.28"/>
    </reaction>
    <physiologicalReaction direction="left-to-right" evidence="10">
        <dbReference type="Rhea" id="RHEA:11853"/>
    </physiologicalReaction>
</comment>
<comment type="function">
    <text evidence="2">Purine nucleoside enzyme that catalyzes the phosphorolysis of adenosine and inosine nucleosides, yielding D-ribose 1-phosphate and the respective free bases, adenine and hypoxanthine. Also catalyzes the phosphorolysis of S-methyl-5'-thioadenosine into adenine and S-methyl-5-thio-alpha-D-ribose 1-phosphate. Also has adenosine deaminase activity.</text>
</comment>
<keyword evidence="13" id="KW-1185">Reference proteome</keyword>
<protein>
    <recommendedName>
        <fullName evidence="11">Purine nucleoside phosphorylase</fullName>
    </recommendedName>
</protein>
<evidence type="ECO:0000256" key="11">
    <source>
        <dbReference type="RuleBase" id="RU361274"/>
    </source>
</evidence>